<proteinExistence type="inferred from homology"/>
<dbReference type="SUPFAM" id="SSF51366">
    <property type="entry name" value="Ribulose-phoshate binding barrel"/>
    <property type="match status" value="1"/>
</dbReference>
<gene>
    <name evidence="8 10" type="primary">trpA</name>
    <name evidence="10" type="ORF">EJ903_10205</name>
</gene>
<evidence type="ECO:0000256" key="9">
    <source>
        <dbReference type="RuleBase" id="RU003662"/>
    </source>
</evidence>
<evidence type="ECO:0000256" key="4">
    <source>
        <dbReference type="ARBA" id="ARBA00022822"/>
    </source>
</evidence>
<dbReference type="NCBIfam" id="TIGR00262">
    <property type="entry name" value="trpA"/>
    <property type="match status" value="1"/>
</dbReference>
<accession>A0A431VI83</accession>
<keyword evidence="6 8" id="KW-0456">Lyase</keyword>
<evidence type="ECO:0000256" key="1">
    <source>
        <dbReference type="ARBA" id="ARBA00004733"/>
    </source>
</evidence>
<organism evidence="10 11">
    <name type="scientific">Azospirillum griseum</name>
    <dbReference type="NCBI Taxonomy" id="2496639"/>
    <lineage>
        <taxon>Bacteria</taxon>
        <taxon>Pseudomonadati</taxon>
        <taxon>Pseudomonadota</taxon>
        <taxon>Alphaproteobacteria</taxon>
        <taxon>Rhodospirillales</taxon>
        <taxon>Azospirillaceae</taxon>
        <taxon>Azospirillum</taxon>
    </lineage>
</organism>
<comment type="caution">
    <text evidence="10">The sequence shown here is derived from an EMBL/GenBank/DDBJ whole genome shotgun (WGS) entry which is preliminary data.</text>
</comment>
<evidence type="ECO:0000256" key="3">
    <source>
        <dbReference type="ARBA" id="ARBA00022605"/>
    </source>
</evidence>
<dbReference type="PANTHER" id="PTHR43406:SF1">
    <property type="entry name" value="TRYPTOPHAN SYNTHASE ALPHA CHAIN, CHLOROPLASTIC"/>
    <property type="match status" value="1"/>
</dbReference>
<dbReference type="InterPro" id="IPR011060">
    <property type="entry name" value="RibuloseP-bd_barrel"/>
</dbReference>
<evidence type="ECO:0000256" key="6">
    <source>
        <dbReference type="ARBA" id="ARBA00023239"/>
    </source>
</evidence>
<evidence type="ECO:0000256" key="2">
    <source>
        <dbReference type="ARBA" id="ARBA00011270"/>
    </source>
</evidence>
<dbReference type="EMBL" id="RXMA01000007">
    <property type="protein sequence ID" value="RTR21096.1"/>
    <property type="molecule type" value="Genomic_DNA"/>
</dbReference>
<dbReference type="UniPathway" id="UPA00035">
    <property type="reaction ID" value="UER00044"/>
</dbReference>
<dbReference type="Proteomes" id="UP000277007">
    <property type="component" value="Unassembled WGS sequence"/>
</dbReference>
<reference evidence="10 11" key="1">
    <citation type="submission" date="2018-12" db="EMBL/GenBank/DDBJ databases">
        <authorList>
            <person name="Yang Y."/>
        </authorList>
    </citation>
    <scope>NUCLEOTIDE SEQUENCE [LARGE SCALE GENOMIC DNA]</scope>
    <source>
        <strain evidence="10 11">L-25-5w-1</strain>
    </source>
</reference>
<evidence type="ECO:0000313" key="10">
    <source>
        <dbReference type="EMBL" id="RTR21096.1"/>
    </source>
</evidence>
<dbReference type="RefSeq" id="WP_126614743.1">
    <property type="nucleotide sequence ID" value="NZ_JBHUCY010000029.1"/>
</dbReference>
<feature type="active site" description="Proton acceptor" evidence="8">
    <location>
        <position position="44"/>
    </location>
</feature>
<keyword evidence="5 8" id="KW-0057">Aromatic amino acid biosynthesis</keyword>
<keyword evidence="11" id="KW-1185">Reference proteome</keyword>
<dbReference type="Pfam" id="PF00290">
    <property type="entry name" value="Trp_syntA"/>
    <property type="match status" value="1"/>
</dbReference>
<dbReference type="AlphaFoldDB" id="A0A431VI83"/>
<dbReference type="InterPro" id="IPR002028">
    <property type="entry name" value="Trp_synthase_suA"/>
</dbReference>
<evidence type="ECO:0000256" key="7">
    <source>
        <dbReference type="ARBA" id="ARBA00049047"/>
    </source>
</evidence>
<evidence type="ECO:0000256" key="8">
    <source>
        <dbReference type="HAMAP-Rule" id="MF_00131"/>
    </source>
</evidence>
<comment type="catalytic activity">
    <reaction evidence="7 8">
        <text>(1S,2R)-1-C-(indol-3-yl)glycerol 3-phosphate + L-serine = D-glyceraldehyde 3-phosphate + L-tryptophan + H2O</text>
        <dbReference type="Rhea" id="RHEA:10532"/>
        <dbReference type="ChEBI" id="CHEBI:15377"/>
        <dbReference type="ChEBI" id="CHEBI:33384"/>
        <dbReference type="ChEBI" id="CHEBI:57912"/>
        <dbReference type="ChEBI" id="CHEBI:58866"/>
        <dbReference type="ChEBI" id="CHEBI:59776"/>
        <dbReference type="EC" id="4.2.1.20"/>
    </reaction>
</comment>
<feature type="active site" description="Proton acceptor" evidence="8">
    <location>
        <position position="55"/>
    </location>
</feature>
<evidence type="ECO:0000313" key="11">
    <source>
        <dbReference type="Proteomes" id="UP000277007"/>
    </source>
</evidence>
<dbReference type="Gene3D" id="3.20.20.70">
    <property type="entry name" value="Aldolase class I"/>
    <property type="match status" value="1"/>
</dbReference>
<comment type="similarity">
    <text evidence="8 9">Belongs to the TrpA family.</text>
</comment>
<protein>
    <recommendedName>
        <fullName evidence="8">Tryptophan synthase alpha chain</fullName>
        <ecNumber evidence="8">4.2.1.20</ecNumber>
    </recommendedName>
</protein>
<name>A0A431VI83_9PROT</name>
<dbReference type="InterPro" id="IPR013785">
    <property type="entry name" value="Aldolase_TIM"/>
</dbReference>
<comment type="pathway">
    <text evidence="1 8">Amino-acid biosynthesis; L-tryptophan biosynthesis; L-tryptophan from chorismate: step 5/5.</text>
</comment>
<dbReference type="GO" id="GO:0004834">
    <property type="term" value="F:tryptophan synthase activity"/>
    <property type="evidence" value="ECO:0007669"/>
    <property type="project" value="UniProtKB-UniRule"/>
</dbReference>
<keyword evidence="3 8" id="KW-0028">Amino-acid biosynthesis</keyword>
<dbReference type="OrthoDB" id="5146712at2"/>
<comment type="subunit">
    <text evidence="2 8">Tetramer of two alpha and two beta chains.</text>
</comment>
<dbReference type="GO" id="GO:0005829">
    <property type="term" value="C:cytosol"/>
    <property type="evidence" value="ECO:0007669"/>
    <property type="project" value="TreeGrafter"/>
</dbReference>
<comment type="function">
    <text evidence="8">The alpha subunit is responsible for the aldol cleavage of indoleglycerol phosphate to indole and glyceraldehyde 3-phosphate.</text>
</comment>
<dbReference type="HAMAP" id="MF_00131">
    <property type="entry name" value="Trp_synth_alpha"/>
    <property type="match status" value="1"/>
</dbReference>
<evidence type="ECO:0000256" key="5">
    <source>
        <dbReference type="ARBA" id="ARBA00023141"/>
    </source>
</evidence>
<dbReference type="PANTHER" id="PTHR43406">
    <property type="entry name" value="TRYPTOPHAN SYNTHASE, ALPHA CHAIN"/>
    <property type="match status" value="1"/>
</dbReference>
<dbReference type="EC" id="4.2.1.20" evidence="8"/>
<dbReference type="CDD" id="cd04724">
    <property type="entry name" value="Tryptophan_synthase_alpha"/>
    <property type="match status" value="1"/>
</dbReference>
<keyword evidence="4 8" id="KW-0822">Tryptophan biosynthesis</keyword>
<sequence length="272" mass="28497">MTGFFASPAGDIGLALFLNAGDPPLEILEPLLLALDAARVDCLELAIPFPDSVSDGPVIRRSADRALANGTDPDGVLSFVARLRPQLRHLKIALFADWGHTVRSRPLPDFLDRVSGAGADALLVHGLPPRLGPTLCETAERTGLAVVTSCYASSDPAVMDEAARRATAYLYLVAQYGRTGTTPPQGFAALAPVIERLRAVGNAPVAVGFGVKERAHLEALRAVGADAAIVGSAFVARMEEAQANGRDPVDEALACVEALRPSVPALPREAIP</sequence>